<accession>A0ABV8W200</accession>
<protein>
    <recommendedName>
        <fullName evidence="3">Thymidylate kinase</fullName>
    </recommendedName>
</protein>
<keyword evidence="2" id="KW-1185">Reference proteome</keyword>
<sequence length="195" mass="22764">MKIVAMEGIQTKDTEKYAVILTNQLKAKGYKVETTTFDRNNALQNDICHHTYFKQPLKDIASIQFLIAADIQNKQAQLEEWESNGVDYVVINRYTLWQEAYAAVNGFDTHFVNVLQKYIRQPDYEVLLDVPSTQLQTYQDESHRKALEDMKAYYLRESKSINNATWKEGNVKIIDVSEDEAKIEEEIFQFVVHDE</sequence>
<dbReference type="InterPro" id="IPR027417">
    <property type="entry name" value="P-loop_NTPase"/>
</dbReference>
<reference evidence="2" key="1">
    <citation type="journal article" date="2019" name="Int. J. Syst. Evol. Microbiol.">
        <title>The Global Catalogue of Microorganisms (GCM) 10K type strain sequencing project: providing services to taxonomists for standard genome sequencing and annotation.</title>
        <authorList>
            <consortium name="The Broad Institute Genomics Platform"/>
            <consortium name="The Broad Institute Genome Sequencing Center for Infectious Disease"/>
            <person name="Wu L."/>
            <person name="Ma J."/>
        </authorList>
    </citation>
    <scope>NUCLEOTIDE SEQUENCE [LARGE SCALE GENOMIC DNA]</scope>
    <source>
        <strain evidence="2">KACC 14058</strain>
    </source>
</reference>
<proteinExistence type="predicted"/>
<dbReference type="EMBL" id="JBHSDV010000006">
    <property type="protein sequence ID" value="MFC4389098.1"/>
    <property type="molecule type" value="Genomic_DNA"/>
</dbReference>
<dbReference type="Proteomes" id="UP001595880">
    <property type="component" value="Unassembled WGS sequence"/>
</dbReference>
<dbReference type="RefSeq" id="WP_390200592.1">
    <property type="nucleotide sequence ID" value="NZ_JBHSDV010000006.1"/>
</dbReference>
<evidence type="ECO:0000313" key="2">
    <source>
        <dbReference type="Proteomes" id="UP001595880"/>
    </source>
</evidence>
<evidence type="ECO:0008006" key="3">
    <source>
        <dbReference type="Google" id="ProtNLM"/>
    </source>
</evidence>
<dbReference type="SUPFAM" id="SSF52540">
    <property type="entry name" value="P-loop containing nucleoside triphosphate hydrolases"/>
    <property type="match status" value="1"/>
</dbReference>
<organism evidence="1 2">
    <name type="scientific">Gracilibacillus marinus</name>
    <dbReference type="NCBI Taxonomy" id="630535"/>
    <lineage>
        <taxon>Bacteria</taxon>
        <taxon>Bacillati</taxon>
        <taxon>Bacillota</taxon>
        <taxon>Bacilli</taxon>
        <taxon>Bacillales</taxon>
        <taxon>Bacillaceae</taxon>
        <taxon>Gracilibacillus</taxon>
    </lineage>
</organism>
<evidence type="ECO:0000313" key="1">
    <source>
        <dbReference type="EMBL" id="MFC4389098.1"/>
    </source>
</evidence>
<name>A0ABV8W200_9BACI</name>
<comment type="caution">
    <text evidence="1">The sequence shown here is derived from an EMBL/GenBank/DDBJ whole genome shotgun (WGS) entry which is preliminary data.</text>
</comment>
<gene>
    <name evidence="1" type="ORF">ACFOZ1_15055</name>
</gene>
<dbReference type="Gene3D" id="3.40.50.300">
    <property type="entry name" value="P-loop containing nucleotide triphosphate hydrolases"/>
    <property type="match status" value="1"/>
</dbReference>